<proteinExistence type="predicted"/>
<dbReference type="Pfam" id="PF13470">
    <property type="entry name" value="PIN_3"/>
    <property type="match status" value="1"/>
</dbReference>
<name>A0A0F9EVV1_9ZZZZ</name>
<dbReference type="EMBL" id="LAZR01033085">
    <property type="protein sequence ID" value="KKL49100.1"/>
    <property type="molecule type" value="Genomic_DNA"/>
</dbReference>
<evidence type="ECO:0000259" key="1">
    <source>
        <dbReference type="Pfam" id="PF13470"/>
    </source>
</evidence>
<dbReference type="InterPro" id="IPR002850">
    <property type="entry name" value="PIN_toxin-like"/>
</dbReference>
<organism evidence="2">
    <name type="scientific">marine sediment metagenome</name>
    <dbReference type="NCBI Taxonomy" id="412755"/>
    <lineage>
        <taxon>unclassified sequences</taxon>
        <taxon>metagenomes</taxon>
        <taxon>ecological metagenomes</taxon>
    </lineage>
</organism>
<dbReference type="InterPro" id="IPR029060">
    <property type="entry name" value="PIN-like_dom_sf"/>
</dbReference>
<feature type="domain" description="PIN" evidence="1">
    <location>
        <begin position="2"/>
        <end position="70"/>
    </location>
</feature>
<accession>A0A0F9EVV1</accession>
<gene>
    <name evidence="2" type="ORF">LCGC14_2318910</name>
</gene>
<dbReference type="NCBIfam" id="TIGR00305">
    <property type="entry name" value="putative toxin-antitoxin system toxin component, PIN family"/>
    <property type="match status" value="1"/>
</dbReference>
<protein>
    <recommendedName>
        <fullName evidence="1">PIN domain-containing protein</fullName>
    </recommendedName>
</protein>
<dbReference type="AlphaFoldDB" id="A0A0F9EVV1"/>
<feature type="non-terminal residue" evidence="2">
    <location>
        <position position="84"/>
    </location>
</feature>
<dbReference type="SUPFAM" id="SSF88723">
    <property type="entry name" value="PIN domain-like"/>
    <property type="match status" value="1"/>
</dbReference>
<dbReference type="InterPro" id="IPR002716">
    <property type="entry name" value="PIN_dom"/>
</dbReference>
<reference evidence="2" key="1">
    <citation type="journal article" date="2015" name="Nature">
        <title>Complex archaea that bridge the gap between prokaryotes and eukaryotes.</title>
        <authorList>
            <person name="Spang A."/>
            <person name="Saw J.H."/>
            <person name="Jorgensen S.L."/>
            <person name="Zaremba-Niedzwiedzka K."/>
            <person name="Martijn J."/>
            <person name="Lind A.E."/>
            <person name="van Eijk R."/>
            <person name="Schleper C."/>
            <person name="Guy L."/>
            <person name="Ettema T.J."/>
        </authorList>
    </citation>
    <scope>NUCLEOTIDE SEQUENCE</scope>
</reference>
<evidence type="ECO:0000313" key="2">
    <source>
        <dbReference type="EMBL" id="KKL49100.1"/>
    </source>
</evidence>
<sequence>MRVVFDTNIYISAFVIPGGNAEKAYVHAIDGDFNLYTSIAILTELARKLDEKFGWEKQRIIDLINSISKVAIVLKTAPGLKVLS</sequence>
<comment type="caution">
    <text evidence="2">The sequence shown here is derived from an EMBL/GenBank/DDBJ whole genome shotgun (WGS) entry which is preliminary data.</text>
</comment>